<keyword evidence="4" id="KW-1185">Reference proteome</keyword>
<dbReference type="Proteomes" id="UP000094801">
    <property type="component" value="Unassembled WGS sequence"/>
</dbReference>
<evidence type="ECO:0000313" key="3">
    <source>
        <dbReference type="EMBL" id="ODV84670.1"/>
    </source>
</evidence>
<feature type="transmembrane region" description="Helical" evidence="2">
    <location>
        <begin position="100"/>
        <end position="119"/>
    </location>
</feature>
<name>A0A1E4SYW4_9ASCO</name>
<reference evidence="4" key="1">
    <citation type="submission" date="2016-04" db="EMBL/GenBank/DDBJ databases">
        <title>Comparative genomics of biotechnologically important yeasts.</title>
        <authorList>
            <consortium name="DOE Joint Genome Institute"/>
            <person name="Riley R."/>
            <person name="Haridas S."/>
            <person name="Wolfe K.H."/>
            <person name="Lopes M.R."/>
            <person name="Hittinger C.T."/>
            <person name="Goker M."/>
            <person name="Salamov A."/>
            <person name="Wisecaver J."/>
            <person name="Long T.M."/>
            <person name="Aerts A.L."/>
            <person name="Barry K."/>
            <person name="Choi C."/>
            <person name="Clum A."/>
            <person name="Coughlan A.Y."/>
            <person name="Deshpande S."/>
            <person name="Douglass A.P."/>
            <person name="Hanson S.J."/>
            <person name="Klenk H.-P."/>
            <person name="Labutti K."/>
            <person name="Lapidus A."/>
            <person name="Lindquist E."/>
            <person name="Lipzen A."/>
            <person name="Meier-Kolthoff J.P."/>
            <person name="Ohm R.A."/>
            <person name="Otillar R.P."/>
            <person name="Pangilinan J."/>
            <person name="Peng Y."/>
            <person name="Rokas A."/>
            <person name="Rosa C.A."/>
            <person name="Scheuner C."/>
            <person name="Sibirny A.A."/>
            <person name="Slot J.C."/>
            <person name="Stielow J.B."/>
            <person name="Sun H."/>
            <person name="Kurtzman C.P."/>
            <person name="Blackwell M."/>
            <person name="Grigoriev I.V."/>
            <person name="Jeffries T.W."/>
        </authorList>
    </citation>
    <scope>NUCLEOTIDE SEQUENCE [LARGE SCALE GENOMIC DNA]</scope>
    <source>
        <strain evidence="4">NRRL YB-2248</strain>
    </source>
</reference>
<dbReference type="EMBL" id="KV453855">
    <property type="protein sequence ID" value="ODV84670.1"/>
    <property type="molecule type" value="Genomic_DNA"/>
</dbReference>
<organism evidence="3 4">
    <name type="scientific">[Candida] arabinofermentans NRRL YB-2248</name>
    <dbReference type="NCBI Taxonomy" id="983967"/>
    <lineage>
        <taxon>Eukaryota</taxon>
        <taxon>Fungi</taxon>
        <taxon>Dikarya</taxon>
        <taxon>Ascomycota</taxon>
        <taxon>Saccharomycotina</taxon>
        <taxon>Pichiomycetes</taxon>
        <taxon>Pichiales</taxon>
        <taxon>Pichiaceae</taxon>
        <taxon>Ogataea</taxon>
        <taxon>Ogataea/Candida clade</taxon>
    </lineage>
</organism>
<gene>
    <name evidence="3" type="ORF">CANARDRAFT_28833</name>
</gene>
<keyword evidence="2" id="KW-0812">Transmembrane</keyword>
<evidence type="ECO:0000256" key="2">
    <source>
        <dbReference type="SAM" id="Phobius"/>
    </source>
</evidence>
<sequence length="360" mass="40383">MDGNLIELSSSSDLDESDQQIVNQKINMFEMVLMKEYSGFDAIVPDEFFNRTERKSYGEKELSSMISHQWGKFSDWLGFGSALVDLPTLEPPTKELSRSFVVVVVTVVLLIAYLIYYGTATPNADCSWSNSPPVSWTTDCGTNDNEVDWKEAEVQVVTELDPFLLKKITMVEPVVSWDVFVSFFVTCVVPISFLLACVWLLTRGSETNGSGPSLKKECPSSTSISEDVSDVRSNVTTINNSFIQLQQQQQQQSNYDVSNYDFSNSVYKAGFQTCPLAESSMVSSLPSSPSNTTLTGQFEANESITSPSKRRSYSDDWKKSLELVFKKKGEEASDLMMAEAGIPKRTQNRWKLLLRQNQHI</sequence>
<dbReference type="AlphaFoldDB" id="A0A1E4SYW4"/>
<feature type="transmembrane region" description="Helical" evidence="2">
    <location>
        <begin position="179"/>
        <end position="201"/>
    </location>
</feature>
<proteinExistence type="predicted"/>
<evidence type="ECO:0000256" key="1">
    <source>
        <dbReference type="SAM" id="MobiDB-lite"/>
    </source>
</evidence>
<keyword evidence="2" id="KW-1133">Transmembrane helix</keyword>
<protein>
    <submittedName>
        <fullName evidence="3">Uncharacterized protein</fullName>
    </submittedName>
</protein>
<feature type="compositionally biased region" description="Polar residues" evidence="1">
    <location>
        <begin position="291"/>
        <end position="307"/>
    </location>
</feature>
<feature type="region of interest" description="Disordered" evidence="1">
    <location>
        <begin position="287"/>
        <end position="312"/>
    </location>
</feature>
<evidence type="ECO:0000313" key="4">
    <source>
        <dbReference type="Proteomes" id="UP000094801"/>
    </source>
</evidence>
<keyword evidence="2" id="KW-0472">Membrane</keyword>
<accession>A0A1E4SYW4</accession>